<protein>
    <recommendedName>
        <fullName evidence="3">Ternary complex factor MIP1 leucine-zipper domain-containing protein</fullName>
    </recommendedName>
</protein>
<evidence type="ECO:0000313" key="1">
    <source>
        <dbReference type="EMBL" id="RRT72389.1"/>
    </source>
</evidence>
<dbReference type="AlphaFoldDB" id="A0A427A818"/>
<comment type="caution">
    <text evidence="1">The sequence shown here is derived from an EMBL/GenBank/DDBJ whole genome shotgun (WGS) entry which is preliminary data.</text>
</comment>
<name>A0A427A818_ENSVE</name>
<organism evidence="1 2">
    <name type="scientific">Ensete ventricosum</name>
    <name type="common">Abyssinian banana</name>
    <name type="synonym">Musa ensete</name>
    <dbReference type="NCBI Taxonomy" id="4639"/>
    <lineage>
        <taxon>Eukaryota</taxon>
        <taxon>Viridiplantae</taxon>
        <taxon>Streptophyta</taxon>
        <taxon>Embryophyta</taxon>
        <taxon>Tracheophyta</taxon>
        <taxon>Spermatophyta</taxon>
        <taxon>Magnoliopsida</taxon>
        <taxon>Liliopsida</taxon>
        <taxon>Zingiberales</taxon>
        <taxon>Musaceae</taxon>
        <taxon>Ensete</taxon>
    </lineage>
</organism>
<reference evidence="1 2" key="1">
    <citation type="journal article" date="2014" name="Agronomy (Basel)">
        <title>A Draft Genome Sequence for Ensete ventricosum, the Drought-Tolerant Tree Against Hunger.</title>
        <authorList>
            <person name="Harrison J."/>
            <person name="Moore K.A."/>
            <person name="Paszkiewicz K."/>
            <person name="Jones T."/>
            <person name="Grant M."/>
            <person name="Ambacheew D."/>
            <person name="Muzemil S."/>
            <person name="Studholme D.J."/>
        </authorList>
    </citation>
    <scope>NUCLEOTIDE SEQUENCE [LARGE SCALE GENOMIC DNA]</scope>
</reference>
<evidence type="ECO:0000313" key="2">
    <source>
        <dbReference type="Proteomes" id="UP000287651"/>
    </source>
</evidence>
<accession>A0A427A818</accession>
<sequence length="136" mass="15770">MRSNLMLKEREYIISNLLDSEAEQVLHDIQISLSEQKDLLDFFVQQQEACHLYWTIRLCLSFNPSVYSVDNPTSLTPTKRSLNVPSLASIEELRTRLEDPIKHDRRDSKLREAEEKQYVCVPTPTPRSPLTPVNSL</sequence>
<proteinExistence type="predicted"/>
<dbReference type="Proteomes" id="UP000287651">
    <property type="component" value="Unassembled WGS sequence"/>
</dbReference>
<gene>
    <name evidence="1" type="ORF">B296_00020273</name>
</gene>
<evidence type="ECO:0008006" key="3">
    <source>
        <dbReference type="Google" id="ProtNLM"/>
    </source>
</evidence>
<dbReference type="EMBL" id="AMZH03003417">
    <property type="protein sequence ID" value="RRT72389.1"/>
    <property type="molecule type" value="Genomic_DNA"/>
</dbReference>